<organism evidence="4 5">
    <name type="scientific">Racocetra fulgida</name>
    <dbReference type="NCBI Taxonomy" id="60492"/>
    <lineage>
        <taxon>Eukaryota</taxon>
        <taxon>Fungi</taxon>
        <taxon>Fungi incertae sedis</taxon>
        <taxon>Mucoromycota</taxon>
        <taxon>Glomeromycotina</taxon>
        <taxon>Glomeromycetes</taxon>
        <taxon>Diversisporales</taxon>
        <taxon>Gigasporaceae</taxon>
        <taxon>Racocetra</taxon>
    </lineage>
</organism>
<keyword evidence="5" id="KW-1185">Reference proteome</keyword>
<evidence type="ECO:0000256" key="3">
    <source>
        <dbReference type="ARBA" id="ARBA00023098"/>
    </source>
</evidence>
<dbReference type="SUPFAM" id="SSF53474">
    <property type="entry name" value="alpha/beta-Hydrolases"/>
    <property type="match status" value="1"/>
</dbReference>
<dbReference type="Proteomes" id="UP000789396">
    <property type="component" value="Unassembled WGS sequence"/>
</dbReference>
<dbReference type="Gene3D" id="3.40.50.1820">
    <property type="entry name" value="alpha/beta hydrolase"/>
    <property type="match status" value="1"/>
</dbReference>
<keyword evidence="3" id="KW-0443">Lipid metabolism</keyword>
<dbReference type="PANTHER" id="PTHR45792:SF8">
    <property type="entry name" value="DIACYLGLYCEROL LIPASE-ALPHA"/>
    <property type="match status" value="1"/>
</dbReference>
<evidence type="ECO:0000313" key="5">
    <source>
        <dbReference type="Proteomes" id="UP000789396"/>
    </source>
</evidence>
<dbReference type="AlphaFoldDB" id="A0A9N9EHC5"/>
<protein>
    <submittedName>
        <fullName evidence="4">6666_t:CDS:1</fullName>
    </submittedName>
</protein>
<reference evidence="4" key="1">
    <citation type="submission" date="2021-06" db="EMBL/GenBank/DDBJ databases">
        <authorList>
            <person name="Kallberg Y."/>
            <person name="Tangrot J."/>
            <person name="Rosling A."/>
        </authorList>
    </citation>
    <scope>NUCLEOTIDE SEQUENCE</scope>
    <source>
        <strain evidence="4">IN212</strain>
    </source>
</reference>
<dbReference type="OrthoDB" id="438440at2759"/>
<gene>
    <name evidence="4" type="ORF">RFULGI_LOCUS9351</name>
</gene>
<evidence type="ECO:0000256" key="1">
    <source>
        <dbReference type="ARBA" id="ARBA00022801"/>
    </source>
</evidence>
<evidence type="ECO:0000313" key="4">
    <source>
        <dbReference type="EMBL" id="CAG8674153.1"/>
    </source>
</evidence>
<dbReference type="GO" id="GO:0019369">
    <property type="term" value="P:arachidonate metabolic process"/>
    <property type="evidence" value="ECO:0007669"/>
    <property type="project" value="TreeGrafter"/>
</dbReference>
<keyword evidence="1" id="KW-0378">Hydrolase</keyword>
<feature type="non-terminal residue" evidence="4">
    <location>
        <position position="446"/>
    </location>
</feature>
<sequence>MSSSIDKPAVDYDVNKVTGGASEPLKILAVSPNNTHSDLAIAISNITTVSRIGLDLASFMSQFALGTAKISTSLGLDIARTMTGVVSDRIVQATNGNGGIIDASTTLLHRTLSLTEQIALSGLEFTSETVQLALGTATESMSLIDTLFGTTDAAKALAEFVQLVKREWDYLYETDDKLTEPDDFGAFKVVKALTAWACLQYVTSEIFERNTGGWKKVKLIGLWDICNDWVHVSHDDDFSVYDELESLCIQEEADDEMVIVGQSKPSKSNNIVVGDLTPRDELPDFKFTLNDEYTTNATKRLSDLFMETTKRYSNPYLQEFETQTKKEKLFSLLHNLKRYSKFSSSAYDFKNAIFGTIPLPVPRSKEKGRYHRFNFARSAELSSDSIVDSSFHKCSKNGSYQPTYYLIRDHTTRSIILALRGTMSVHDLIVDLTCEYEDFQLPEDIQ</sequence>
<proteinExistence type="predicted"/>
<keyword evidence="2" id="KW-0442">Lipid degradation</keyword>
<dbReference type="GO" id="GO:0046340">
    <property type="term" value="P:diacylglycerol catabolic process"/>
    <property type="evidence" value="ECO:0007669"/>
    <property type="project" value="TreeGrafter"/>
</dbReference>
<dbReference type="EMBL" id="CAJVPZ010016534">
    <property type="protein sequence ID" value="CAG8674153.1"/>
    <property type="molecule type" value="Genomic_DNA"/>
</dbReference>
<name>A0A9N9EHC5_9GLOM</name>
<dbReference type="InterPro" id="IPR052214">
    <property type="entry name" value="DAG_Lipase-Related"/>
</dbReference>
<comment type="caution">
    <text evidence="4">The sequence shown here is derived from an EMBL/GenBank/DDBJ whole genome shotgun (WGS) entry which is preliminary data.</text>
</comment>
<dbReference type="InterPro" id="IPR029058">
    <property type="entry name" value="AB_hydrolase_fold"/>
</dbReference>
<accession>A0A9N9EHC5</accession>
<dbReference type="PANTHER" id="PTHR45792">
    <property type="entry name" value="DIACYLGLYCEROL LIPASE HOMOLOG-RELATED"/>
    <property type="match status" value="1"/>
</dbReference>
<dbReference type="GO" id="GO:0016298">
    <property type="term" value="F:lipase activity"/>
    <property type="evidence" value="ECO:0007669"/>
    <property type="project" value="TreeGrafter"/>
</dbReference>
<evidence type="ECO:0000256" key="2">
    <source>
        <dbReference type="ARBA" id="ARBA00022963"/>
    </source>
</evidence>